<sequence>MPVTLKQDQRPARLKSPFGGDVLSFSSLSGRETISQPFEYLIEAVSTEAGLDFDKALGRNCCVTYHTYDKAQRHFNGVLTESEWLGKRSGLHHYRLTLQPWFSLLGFTSNCRFFQEMSVTDIIKKVFADAGFTDFMFKTSENYEKIEYCVQYRETDFAFVSRLMEHYGIYYFFEHSSDKHEMILGDGRSSHQPISGLATVPFRHLGTANYRAEQYLAEWRPGRRFQTGKVSLNDFDYLKPNASLLAESNQPGSYAKGGLEIYDYHASYKERSKGEKLAKVRLEARQALDLRRECAGDAASLLPGGLTTLKDHAEGSENKQYLVISCTHQIRDEDYVSGDASAETIYEGRYLFQPGNRPFRAPPVTPRPIISGPQTAKVVGKSGEEIDVDEHGRILVQFHWDRDKKPSRRVRVAQTWSGKAWGGVVIPRIGMEVVVEFIEGDPDYPLVTGTVYNGENKHPYELPANKTISGVKSRSSKSDNGYNELIFEDKSSSEKVRLHAEKDLEAKIKNSETREIGVEFPVPMGKASRSTTLKAGDDELTVETGNQTVDVAQTVKITAGLCLQLVVGASKITMTPASISIQSPLITVKADATLMASAPITQVSGDGLLMLRGALVTIN</sequence>
<dbReference type="GO" id="GO:0005576">
    <property type="term" value="C:extracellular region"/>
    <property type="evidence" value="ECO:0007669"/>
    <property type="project" value="UniProtKB-SubCell"/>
</dbReference>
<dbReference type="NCBIfam" id="TIGR01646">
    <property type="entry name" value="vgr_GE"/>
    <property type="match status" value="1"/>
</dbReference>
<dbReference type="Pfam" id="PF22178">
    <property type="entry name" value="Gp5_trimer_C"/>
    <property type="match status" value="1"/>
</dbReference>
<evidence type="ECO:0000256" key="3">
    <source>
        <dbReference type="ARBA" id="ARBA00022525"/>
    </source>
</evidence>
<comment type="subcellular location">
    <subcellularLocation>
        <location evidence="1">Secreted</location>
    </subcellularLocation>
</comment>
<dbReference type="Gene3D" id="3.55.50.10">
    <property type="entry name" value="Baseplate protein-like domains"/>
    <property type="match status" value="1"/>
</dbReference>
<accession>A0A4D7B1X3</accession>
<evidence type="ECO:0000313" key="6">
    <source>
        <dbReference type="EMBL" id="QCI64050.1"/>
    </source>
</evidence>
<dbReference type="AlphaFoldDB" id="A0A4D7B1X3"/>
<dbReference type="Pfam" id="PF04717">
    <property type="entry name" value="Phage_base_V"/>
    <property type="match status" value="1"/>
</dbReference>
<dbReference type="Proteomes" id="UP000298781">
    <property type="component" value="Chromosome"/>
</dbReference>
<dbReference type="InterPro" id="IPR017847">
    <property type="entry name" value="T6SS_RhsGE_Vgr_subset"/>
</dbReference>
<keyword evidence="7" id="KW-1185">Reference proteome</keyword>
<dbReference type="InterPro" id="IPR037026">
    <property type="entry name" value="Vgr_OB-fold_dom_sf"/>
</dbReference>
<comment type="similarity">
    <text evidence="2">Belongs to the VgrG protein family.</text>
</comment>
<dbReference type="KEGG" id="pstg:E8M01_07190"/>
<evidence type="ECO:0000259" key="4">
    <source>
        <dbReference type="Pfam" id="PF04717"/>
    </source>
</evidence>
<dbReference type="OrthoDB" id="9762420at2"/>
<dbReference type="Gene3D" id="4.10.220.110">
    <property type="match status" value="1"/>
</dbReference>
<organism evidence="6 7">
    <name type="scientific">Phreatobacter stygius</name>
    <dbReference type="NCBI Taxonomy" id="1940610"/>
    <lineage>
        <taxon>Bacteria</taxon>
        <taxon>Pseudomonadati</taxon>
        <taxon>Pseudomonadota</taxon>
        <taxon>Alphaproteobacteria</taxon>
        <taxon>Hyphomicrobiales</taxon>
        <taxon>Phreatobacteraceae</taxon>
        <taxon>Phreatobacter</taxon>
    </lineage>
</organism>
<dbReference type="SUPFAM" id="SSF69349">
    <property type="entry name" value="Phage fibre proteins"/>
    <property type="match status" value="1"/>
</dbReference>
<dbReference type="PANTHER" id="PTHR32305:SF15">
    <property type="entry name" value="PROTEIN RHSA-RELATED"/>
    <property type="match status" value="1"/>
</dbReference>
<evidence type="ECO:0000313" key="7">
    <source>
        <dbReference type="Proteomes" id="UP000298781"/>
    </source>
</evidence>
<evidence type="ECO:0000256" key="1">
    <source>
        <dbReference type="ARBA" id="ARBA00004613"/>
    </source>
</evidence>
<dbReference type="NCBIfam" id="TIGR03361">
    <property type="entry name" value="VI_Rhs_Vgr"/>
    <property type="match status" value="1"/>
</dbReference>
<reference evidence="6 7" key="1">
    <citation type="submission" date="2019-04" db="EMBL/GenBank/DDBJ databases">
        <title>Phreatobacter aquaticus sp. nov.</title>
        <authorList>
            <person name="Choi A."/>
        </authorList>
    </citation>
    <scope>NUCLEOTIDE SEQUENCE [LARGE SCALE GENOMIC DNA]</scope>
    <source>
        <strain evidence="6 7">KCTC 52518</strain>
    </source>
</reference>
<name>A0A4D7B1X3_9HYPH</name>
<evidence type="ECO:0000256" key="2">
    <source>
        <dbReference type="ARBA" id="ARBA00005558"/>
    </source>
</evidence>
<dbReference type="InterPro" id="IPR050708">
    <property type="entry name" value="T6SS_VgrG/RHS"/>
</dbReference>
<dbReference type="PANTHER" id="PTHR32305">
    <property type="match status" value="1"/>
</dbReference>
<gene>
    <name evidence="6" type="primary">tssI</name>
    <name evidence="6" type="ORF">E8M01_07190</name>
</gene>
<dbReference type="Gene3D" id="2.30.110.50">
    <property type="match status" value="1"/>
</dbReference>
<dbReference type="SUPFAM" id="SSF69255">
    <property type="entry name" value="gp5 N-terminal domain-like"/>
    <property type="match status" value="1"/>
</dbReference>
<feature type="domain" description="Gp5/Type VI secretion system Vgr C-terminal trimerisation" evidence="5">
    <location>
        <begin position="469"/>
        <end position="561"/>
    </location>
</feature>
<dbReference type="InterPro" id="IPR006533">
    <property type="entry name" value="T6SS_Vgr_RhsGE"/>
</dbReference>
<dbReference type="InterPro" id="IPR054030">
    <property type="entry name" value="Gp5_Vgr_C"/>
</dbReference>
<evidence type="ECO:0000259" key="5">
    <source>
        <dbReference type="Pfam" id="PF22178"/>
    </source>
</evidence>
<protein>
    <submittedName>
        <fullName evidence="6">Type VI secretion system tip protein VgrG</fullName>
    </submittedName>
</protein>
<dbReference type="SUPFAM" id="SSF69279">
    <property type="entry name" value="Phage tail proteins"/>
    <property type="match status" value="2"/>
</dbReference>
<dbReference type="EMBL" id="CP039690">
    <property type="protein sequence ID" value="QCI64050.1"/>
    <property type="molecule type" value="Genomic_DNA"/>
</dbReference>
<dbReference type="Gene3D" id="2.40.50.230">
    <property type="entry name" value="Gp5 N-terminal domain"/>
    <property type="match status" value="1"/>
</dbReference>
<dbReference type="RefSeq" id="WP_136959506.1">
    <property type="nucleotide sequence ID" value="NZ_CP039690.1"/>
</dbReference>
<proteinExistence type="inferred from homology"/>
<dbReference type="InterPro" id="IPR006531">
    <property type="entry name" value="Gp5/Vgr_OB"/>
</dbReference>
<feature type="domain" description="Gp5/Type VI secretion system Vgr protein OB-fold" evidence="4">
    <location>
        <begin position="387"/>
        <end position="452"/>
    </location>
</feature>
<dbReference type="Pfam" id="PF05954">
    <property type="entry name" value="Phage_GPD"/>
    <property type="match status" value="1"/>
</dbReference>
<keyword evidence="3" id="KW-0964">Secreted</keyword>